<reference evidence="1 2" key="1">
    <citation type="submission" date="2019-03" db="EMBL/GenBank/DDBJ databases">
        <title>First draft genome of Liparis tanakae, snailfish: a comprehensive survey of snailfish specific genes.</title>
        <authorList>
            <person name="Kim W."/>
            <person name="Song I."/>
            <person name="Jeong J.-H."/>
            <person name="Kim D."/>
            <person name="Kim S."/>
            <person name="Ryu S."/>
            <person name="Song J.Y."/>
            <person name="Lee S.K."/>
        </authorList>
    </citation>
    <scope>NUCLEOTIDE SEQUENCE [LARGE SCALE GENOMIC DNA]</scope>
    <source>
        <tissue evidence="1">Muscle</tissue>
    </source>
</reference>
<name>A0A4Z2IIT1_9TELE</name>
<gene>
    <name evidence="1" type="ORF">EYF80_012721</name>
</gene>
<evidence type="ECO:0000313" key="2">
    <source>
        <dbReference type="Proteomes" id="UP000314294"/>
    </source>
</evidence>
<protein>
    <submittedName>
        <fullName evidence="1">Uncharacterized protein</fullName>
    </submittedName>
</protein>
<dbReference type="Proteomes" id="UP000314294">
    <property type="component" value="Unassembled WGS sequence"/>
</dbReference>
<dbReference type="AlphaFoldDB" id="A0A4Z2IIT1"/>
<organism evidence="1 2">
    <name type="scientific">Liparis tanakae</name>
    <name type="common">Tanaka's snailfish</name>
    <dbReference type="NCBI Taxonomy" id="230148"/>
    <lineage>
        <taxon>Eukaryota</taxon>
        <taxon>Metazoa</taxon>
        <taxon>Chordata</taxon>
        <taxon>Craniata</taxon>
        <taxon>Vertebrata</taxon>
        <taxon>Euteleostomi</taxon>
        <taxon>Actinopterygii</taxon>
        <taxon>Neopterygii</taxon>
        <taxon>Teleostei</taxon>
        <taxon>Neoteleostei</taxon>
        <taxon>Acanthomorphata</taxon>
        <taxon>Eupercaria</taxon>
        <taxon>Perciformes</taxon>
        <taxon>Cottioidei</taxon>
        <taxon>Cottales</taxon>
        <taxon>Liparidae</taxon>
        <taxon>Liparis</taxon>
    </lineage>
</organism>
<accession>A0A4Z2IIT1</accession>
<evidence type="ECO:0000313" key="1">
    <source>
        <dbReference type="EMBL" id="TNN77083.1"/>
    </source>
</evidence>
<comment type="caution">
    <text evidence="1">The sequence shown here is derived from an EMBL/GenBank/DDBJ whole genome shotgun (WGS) entry which is preliminary data.</text>
</comment>
<dbReference type="EMBL" id="SRLO01000087">
    <property type="protein sequence ID" value="TNN77083.1"/>
    <property type="molecule type" value="Genomic_DNA"/>
</dbReference>
<proteinExistence type="predicted"/>
<keyword evidence="2" id="KW-1185">Reference proteome</keyword>
<sequence length="117" mass="13061">MTFTSSHAAYCTRFSLAEDEPPFFSKGKPVATSTTRQRRVEINGQPGKTHYCLPVVQSRFKAPCKVGQTEMENEVITPTEYTAKPHPNTQLKQSCFPGLTLGAFINLNMEFTQKPSC</sequence>